<reference evidence="1" key="1">
    <citation type="journal article" date="2019" name="bioRxiv">
        <title>The Genome of the Zebra Mussel, Dreissena polymorpha: A Resource for Invasive Species Research.</title>
        <authorList>
            <person name="McCartney M.A."/>
            <person name="Auch B."/>
            <person name="Kono T."/>
            <person name="Mallez S."/>
            <person name="Zhang Y."/>
            <person name="Obille A."/>
            <person name="Becker A."/>
            <person name="Abrahante J.E."/>
            <person name="Garbe J."/>
            <person name="Badalamenti J.P."/>
            <person name="Herman A."/>
            <person name="Mangelson H."/>
            <person name="Liachko I."/>
            <person name="Sullivan S."/>
            <person name="Sone E.D."/>
            <person name="Koren S."/>
            <person name="Silverstein K.A.T."/>
            <person name="Beckman K.B."/>
            <person name="Gohl D.M."/>
        </authorList>
    </citation>
    <scope>NUCLEOTIDE SEQUENCE</scope>
    <source>
        <strain evidence="1">Duluth1</strain>
        <tissue evidence="1">Whole animal</tissue>
    </source>
</reference>
<accession>A0A9D4C3J0</accession>
<gene>
    <name evidence="1" type="ORF">DPMN_059456</name>
</gene>
<dbReference type="EMBL" id="JAIWYP010000013">
    <property type="protein sequence ID" value="KAH3716727.1"/>
    <property type="molecule type" value="Genomic_DNA"/>
</dbReference>
<dbReference type="Proteomes" id="UP000828390">
    <property type="component" value="Unassembled WGS sequence"/>
</dbReference>
<protein>
    <submittedName>
        <fullName evidence="1">Uncharacterized protein</fullName>
    </submittedName>
</protein>
<evidence type="ECO:0000313" key="2">
    <source>
        <dbReference type="Proteomes" id="UP000828390"/>
    </source>
</evidence>
<name>A0A9D4C3J0_DREPO</name>
<reference evidence="1" key="2">
    <citation type="submission" date="2020-11" db="EMBL/GenBank/DDBJ databases">
        <authorList>
            <person name="McCartney M.A."/>
            <person name="Auch B."/>
            <person name="Kono T."/>
            <person name="Mallez S."/>
            <person name="Becker A."/>
            <person name="Gohl D.M."/>
            <person name="Silverstein K.A.T."/>
            <person name="Koren S."/>
            <person name="Bechman K.B."/>
            <person name="Herman A."/>
            <person name="Abrahante J.E."/>
            <person name="Garbe J."/>
        </authorList>
    </citation>
    <scope>NUCLEOTIDE SEQUENCE</scope>
    <source>
        <strain evidence="1">Duluth1</strain>
        <tissue evidence="1">Whole animal</tissue>
    </source>
</reference>
<proteinExistence type="predicted"/>
<comment type="caution">
    <text evidence="1">The sequence shown here is derived from an EMBL/GenBank/DDBJ whole genome shotgun (WGS) entry which is preliminary data.</text>
</comment>
<organism evidence="1 2">
    <name type="scientific">Dreissena polymorpha</name>
    <name type="common">Zebra mussel</name>
    <name type="synonym">Mytilus polymorpha</name>
    <dbReference type="NCBI Taxonomy" id="45954"/>
    <lineage>
        <taxon>Eukaryota</taxon>
        <taxon>Metazoa</taxon>
        <taxon>Spiralia</taxon>
        <taxon>Lophotrochozoa</taxon>
        <taxon>Mollusca</taxon>
        <taxon>Bivalvia</taxon>
        <taxon>Autobranchia</taxon>
        <taxon>Heteroconchia</taxon>
        <taxon>Euheterodonta</taxon>
        <taxon>Imparidentia</taxon>
        <taxon>Neoheterodontei</taxon>
        <taxon>Myida</taxon>
        <taxon>Dreissenoidea</taxon>
        <taxon>Dreissenidae</taxon>
        <taxon>Dreissena</taxon>
    </lineage>
</organism>
<evidence type="ECO:0000313" key="1">
    <source>
        <dbReference type="EMBL" id="KAH3716727.1"/>
    </source>
</evidence>
<sequence length="64" mass="6923">MNGKGMNSVEFVGDEGPLVSLEPGFCANFCFIPSPLMALVRRLLIAAALTPTKIRCLVMNLKQV</sequence>
<dbReference type="AlphaFoldDB" id="A0A9D4C3J0"/>
<keyword evidence="2" id="KW-1185">Reference proteome</keyword>